<comment type="caution">
    <text evidence="1">The sequence shown here is derived from an EMBL/GenBank/DDBJ whole genome shotgun (WGS) entry which is preliminary data.</text>
</comment>
<accession>A0A4D4JZB9</accession>
<evidence type="ECO:0000313" key="2">
    <source>
        <dbReference type="Proteomes" id="UP000299290"/>
    </source>
</evidence>
<dbReference type="EMBL" id="BJHV01000001">
    <property type="protein sequence ID" value="GDY41274.1"/>
    <property type="molecule type" value="Genomic_DNA"/>
</dbReference>
<reference evidence="1 2" key="1">
    <citation type="journal article" date="2020" name="Int. J. Syst. Evol. Microbiol.">
        <title>Reclassification of Streptomyces castelarensis and Streptomyces sporoclivatus as later heterotypic synonyms of Streptomyces antimycoticus.</title>
        <authorList>
            <person name="Komaki H."/>
            <person name="Tamura T."/>
        </authorList>
    </citation>
    <scope>NUCLEOTIDE SEQUENCE [LARGE SCALE GENOMIC DNA]</scope>
    <source>
        <strain evidence="1 2">NBRC 12839</strain>
    </source>
</reference>
<dbReference type="AlphaFoldDB" id="A0A4D4JZB9"/>
<name>A0A4D4JZB9_9ACTN</name>
<evidence type="ECO:0000313" key="1">
    <source>
        <dbReference type="EMBL" id="GDY41274.1"/>
    </source>
</evidence>
<protein>
    <submittedName>
        <fullName evidence="1">Uncharacterized protein</fullName>
    </submittedName>
</protein>
<gene>
    <name evidence="1" type="ORF">SANT12839_021560</name>
</gene>
<proteinExistence type="predicted"/>
<sequence length="119" mass="13437">MRQDLFDLGRRVGRVDADHHAADTLHGQCGEGPFRACAAHHRDAITVLHAVLDKAERDLAYSVSVRPPRDRVHNPIAPVAQRNDVGLGARTIKQQLRMRPDRFKIHQIHHTASPRIHES</sequence>
<dbReference type="Proteomes" id="UP000299290">
    <property type="component" value="Unassembled WGS sequence"/>
</dbReference>
<keyword evidence="2" id="KW-1185">Reference proteome</keyword>
<organism evidence="1 2">
    <name type="scientific">Streptomyces antimycoticus</name>
    <dbReference type="NCBI Taxonomy" id="68175"/>
    <lineage>
        <taxon>Bacteria</taxon>
        <taxon>Bacillati</taxon>
        <taxon>Actinomycetota</taxon>
        <taxon>Actinomycetes</taxon>
        <taxon>Kitasatosporales</taxon>
        <taxon>Streptomycetaceae</taxon>
        <taxon>Streptomyces</taxon>
        <taxon>Streptomyces violaceusniger group</taxon>
    </lineage>
</organism>